<proteinExistence type="predicted"/>
<feature type="compositionally biased region" description="Polar residues" evidence="1">
    <location>
        <begin position="301"/>
        <end position="313"/>
    </location>
</feature>
<dbReference type="InterPro" id="IPR053074">
    <property type="entry name" value="NPC_Nucleoporin"/>
</dbReference>
<feature type="compositionally biased region" description="Basic and acidic residues" evidence="1">
    <location>
        <begin position="51"/>
        <end position="62"/>
    </location>
</feature>
<dbReference type="STRING" id="6265.A0A0B2VC19"/>
<dbReference type="PANTHER" id="PTHR38697:SF1">
    <property type="entry name" value="NUCLEAR PORE COMPLEX PROTEIN SIMILAR TO S. CEREVISIAE NUP2 (EUROFUNG)"/>
    <property type="match status" value="1"/>
</dbReference>
<feature type="compositionally biased region" description="Polar residues" evidence="1">
    <location>
        <begin position="205"/>
        <end position="218"/>
    </location>
</feature>
<dbReference type="OrthoDB" id="10062131at2759"/>
<dbReference type="SUPFAM" id="SSF50729">
    <property type="entry name" value="PH domain-like"/>
    <property type="match status" value="1"/>
</dbReference>
<dbReference type="Proteomes" id="UP000031036">
    <property type="component" value="Unassembled WGS sequence"/>
</dbReference>
<sequence length="445" mass="46220">MPTTGFSFGKQSEDEKKPSSEGLVPAKPLFTFGTASKESPKLGADSTDLASSKKEDTKESTKGESSSPFGQTQKLPTATSGFTFGSDSAVSKSAAAPLFTFGKTISKESGTGSGDQATAAFKTPTFPSVSSLPGAGGKDAKPLFSFGSSAKDSSSTDKGLVPAKPLFTFGTASKESPKLGADSTDLASSKKEDTKESTKGESSSPFGQTQKLPTATSGFTFGSDSAVSKSAAAPLFTFGKTISKESGTGSGDQATAAFKTPTFPSVSSLPGAGGKDAKPLFSFGSSAKDSSSTDKGFKFGQSSVTTVTNGNDGSDNKDGENEEEYVPPKVEAVLEDEPDAILSTKCSVFVLKGKTYEKLGVGQLHIKKKEGESRKILLIRAATTIGTIWLNAFIDKNMKCAKADEVKLRVNCVSEGHPSTHLIRLPSAKDRERVENELSHSGNDS</sequence>
<feature type="region of interest" description="Disordered" evidence="1">
    <location>
        <begin position="104"/>
        <end position="218"/>
    </location>
</feature>
<evidence type="ECO:0000313" key="3">
    <source>
        <dbReference type="Proteomes" id="UP000031036"/>
    </source>
</evidence>
<keyword evidence="3" id="KW-1185">Reference proteome</keyword>
<dbReference type="Gene3D" id="2.30.29.30">
    <property type="entry name" value="Pleckstrin-homology domain (PH domain)/Phosphotyrosine-binding domain (PTB)"/>
    <property type="match status" value="1"/>
</dbReference>
<feature type="compositionally biased region" description="Polar residues" evidence="1">
    <location>
        <begin position="107"/>
        <end position="116"/>
    </location>
</feature>
<dbReference type="InterPro" id="IPR011993">
    <property type="entry name" value="PH-like_dom_sf"/>
</dbReference>
<feature type="compositionally biased region" description="Polar residues" evidence="1">
    <location>
        <begin position="68"/>
        <end position="82"/>
    </location>
</feature>
<gene>
    <name evidence="2" type="primary">Nup50</name>
    <name evidence="2" type="ORF">Tcan_14623</name>
</gene>
<feature type="compositionally biased region" description="Basic and acidic residues" evidence="1">
    <location>
        <begin position="188"/>
        <end position="199"/>
    </location>
</feature>
<dbReference type="AlphaFoldDB" id="A0A0B2VC19"/>
<reference evidence="2 3" key="1">
    <citation type="submission" date="2014-11" db="EMBL/GenBank/DDBJ databases">
        <title>Genetic blueprint of the zoonotic pathogen Toxocara canis.</title>
        <authorList>
            <person name="Zhu X.-Q."/>
            <person name="Korhonen P.K."/>
            <person name="Cai H."/>
            <person name="Young N.D."/>
            <person name="Nejsum P."/>
            <person name="von Samson-Himmelstjerna G."/>
            <person name="Boag P.R."/>
            <person name="Tan P."/>
            <person name="Li Q."/>
            <person name="Min J."/>
            <person name="Yang Y."/>
            <person name="Wang X."/>
            <person name="Fang X."/>
            <person name="Hall R.S."/>
            <person name="Hofmann A."/>
            <person name="Sternberg P.W."/>
            <person name="Jex A.R."/>
            <person name="Gasser R.B."/>
        </authorList>
    </citation>
    <scope>NUCLEOTIDE SEQUENCE [LARGE SCALE GENOMIC DNA]</scope>
    <source>
        <strain evidence="2">PN_DK_2014</strain>
    </source>
</reference>
<comment type="caution">
    <text evidence="2">The sequence shown here is derived from an EMBL/GenBank/DDBJ whole genome shotgun (WGS) entry which is preliminary data.</text>
</comment>
<organism evidence="2 3">
    <name type="scientific">Toxocara canis</name>
    <name type="common">Canine roundworm</name>
    <dbReference type="NCBI Taxonomy" id="6265"/>
    <lineage>
        <taxon>Eukaryota</taxon>
        <taxon>Metazoa</taxon>
        <taxon>Ecdysozoa</taxon>
        <taxon>Nematoda</taxon>
        <taxon>Chromadorea</taxon>
        <taxon>Rhabditida</taxon>
        <taxon>Spirurina</taxon>
        <taxon>Ascaridomorpha</taxon>
        <taxon>Ascaridoidea</taxon>
        <taxon>Toxocaridae</taxon>
        <taxon>Toxocara</taxon>
    </lineage>
</organism>
<feature type="compositionally biased region" description="Polar residues" evidence="1">
    <location>
        <begin position="1"/>
        <end position="10"/>
    </location>
</feature>
<feature type="region of interest" description="Disordered" evidence="1">
    <location>
        <begin position="301"/>
        <end position="325"/>
    </location>
</feature>
<protein>
    <submittedName>
        <fullName evidence="2">Nuclear pore complex protein Nup50</fullName>
    </submittedName>
</protein>
<dbReference type="EMBL" id="JPKZ01001604">
    <property type="protein sequence ID" value="KHN81056.1"/>
    <property type="molecule type" value="Genomic_DNA"/>
</dbReference>
<name>A0A0B2VC19_TOXCA</name>
<evidence type="ECO:0000313" key="2">
    <source>
        <dbReference type="EMBL" id="KHN81056.1"/>
    </source>
</evidence>
<accession>A0A0B2VC19</accession>
<dbReference type="CDD" id="cd13170">
    <property type="entry name" value="RanBD_NUP50"/>
    <property type="match status" value="1"/>
</dbReference>
<feature type="compositionally biased region" description="Low complexity" evidence="1">
    <location>
        <begin position="144"/>
        <end position="159"/>
    </location>
</feature>
<evidence type="ECO:0000256" key="1">
    <source>
        <dbReference type="SAM" id="MobiDB-lite"/>
    </source>
</evidence>
<feature type="region of interest" description="Disordered" evidence="1">
    <location>
        <begin position="1"/>
        <end position="82"/>
    </location>
</feature>
<dbReference type="PANTHER" id="PTHR38697">
    <property type="entry name" value="NUCLEAR PORE COMPLEX PROTEIN SIMILAR TO S. CEREVISIAE NUP2 (EUROFUNG)"/>
    <property type="match status" value="1"/>
</dbReference>